<dbReference type="Pfam" id="PF00128">
    <property type="entry name" value="Alpha-amylase"/>
    <property type="match status" value="1"/>
</dbReference>
<evidence type="ECO:0000256" key="5">
    <source>
        <dbReference type="RuleBase" id="RU003615"/>
    </source>
</evidence>
<name>A0AAE9YUZ7_9GAMM</name>
<comment type="catalytic activity">
    <reaction evidence="6">
        <text>Endohydrolysis of (1-&gt;4)-alpha-D-glucosidic linkages in polysaccharides containing three or more (1-&gt;4)-alpha-linked D-glucose units.</text>
        <dbReference type="EC" id="3.2.1.1"/>
    </reaction>
</comment>
<sequence length="482" mass="53199">MQKNNEQKSEFPSVSPKSKRQLGSAGIILAALLTTNNASADAILHAFNWTYDDVAAKASEIAALGYKKVLVSPAYKSAGNEWWARYQPQDLRVIHSPLGDTTDFKQMIAALQSQGIETYADIVFNHMANESYQRSDLNYPGAAVLSTYAADSAYYNSIKLFGDLSENQYGAGDFHAPGCITDWGDAGHVQYWRLCGGNGDTGLPDLDPNNWVVSQQQAYLQALKSIGVKGFRVDAAKHMSSYHINQVFSADIRSGVHVFGEIITSGGAGDGSYDNFLAPYLRDTEHGAYDFPLFASLRSALGLGGSMNQLVDPGAYGQALAGSRAITFSITHDIPTNDGFRYQIMDPTDEYLANAYIMGRDGGSPLVYSDHNESNDGGRWQDLYKRSDIQGMLKFHNATQGRSMQVMSNNDCILLFQREELGIVGINKCGSGQDVWVNTANHNLWWYANYRDTIGGTDVQNISSTWHKFYLPARQARMWLKE</sequence>
<keyword evidence="3 6" id="KW-0119">Carbohydrate metabolism</keyword>
<protein>
    <recommendedName>
        <fullName evidence="6">Alpha-amylase</fullName>
        <ecNumber evidence="6">3.2.1.1</ecNumber>
    </recommendedName>
</protein>
<dbReference type="InterPro" id="IPR006047">
    <property type="entry name" value="GH13_cat_dom"/>
</dbReference>
<organism evidence="8 9">
    <name type="scientific">Thalassomonas actiniarum</name>
    <dbReference type="NCBI Taxonomy" id="485447"/>
    <lineage>
        <taxon>Bacteria</taxon>
        <taxon>Pseudomonadati</taxon>
        <taxon>Pseudomonadota</taxon>
        <taxon>Gammaproteobacteria</taxon>
        <taxon>Alteromonadales</taxon>
        <taxon>Colwelliaceae</taxon>
        <taxon>Thalassomonas</taxon>
    </lineage>
</organism>
<comment type="similarity">
    <text evidence="1 5">Belongs to the glycosyl hydrolase 13 family.</text>
</comment>
<reference evidence="8 9" key="2">
    <citation type="journal article" date="2022" name="Mar. Drugs">
        <title>Bioassay-Guided Fractionation Leads to the Detection of Cholic Acid Generated by the Rare Thalassomonas sp.</title>
        <authorList>
            <person name="Pheiffer F."/>
            <person name="Schneider Y.K."/>
            <person name="Hansen E.H."/>
            <person name="Andersen J.H."/>
            <person name="Isaksson J."/>
            <person name="Busche T."/>
            <person name="R C."/>
            <person name="Kalinowski J."/>
            <person name="Zyl L.V."/>
            <person name="Trindade M."/>
        </authorList>
    </citation>
    <scope>NUCLEOTIDE SEQUENCE [LARGE SCALE GENOMIC DNA]</scope>
    <source>
        <strain evidence="8 9">A5K-106</strain>
    </source>
</reference>
<accession>A0AAE9YUZ7</accession>
<reference evidence="8 9" key="1">
    <citation type="journal article" date="2015" name="Genome Announc.">
        <title>Draft Genome Sequences of Marine Isolates of Thalassomonas viridans and Thalassomonas actiniarum.</title>
        <authorList>
            <person name="Olonade I."/>
            <person name="van Zyl L.J."/>
            <person name="Trindade M."/>
        </authorList>
    </citation>
    <scope>NUCLEOTIDE SEQUENCE [LARGE SCALE GENOMIC DNA]</scope>
    <source>
        <strain evidence="8 9">A5K-106</strain>
    </source>
</reference>
<evidence type="ECO:0000256" key="6">
    <source>
        <dbReference type="RuleBase" id="RU361134"/>
    </source>
</evidence>
<evidence type="ECO:0000256" key="3">
    <source>
        <dbReference type="ARBA" id="ARBA00023277"/>
    </source>
</evidence>
<evidence type="ECO:0000256" key="2">
    <source>
        <dbReference type="ARBA" id="ARBA00022801"/>
    </source>
</evidence>
<dbReference type="EC" id="3.2.1.1" evidence="6"/>
<dbReference type="GO" id="GO:0004556">
    <property type="term" value="F:alpha-amylase activity"/>
    <property type="evidence" value="ECO:0007669"/>
    <property type="project" value="UniProtKB-UniRule"/>
</dbReference>
<dbReference type="GO" id="GO:0043169">
    <property type="term" value="F:cation binding"/>
    <property type="evidence" value="ECO:0007669"/>
    <property type="project" value="InterPro"/>
</dbReference>
<dbReference type="AlphaFoldDB" id="A0AAE9YUZ7"/>
<evidence type="ECO:0000256" key="1">
    <source>
        <dbReference type="ARBA" id="ARBA00008061"/>
    </source>
</evidence>
<keyword evidence="4 6" id="KW-0326">Glycosidase</keyword>
<keyword evidence="2 6" id="KW-0378">Hydrolase</keyword>
<evidence type="ECO:0000313" key="9">
    <source>
        <dbReference type="Proteomes" id="UP000032568"/>
    </source>
</evidence>
<dbReference type="EMBL" id="CP059735">
    <property type="protein sequence ID" value="WDE01057.1"/>
    <property type="molecule type" value="Genomic_DNA"/>
</dbReference>
<dbReference type="Gene3D" id="3.20.20.80">
    <property type="entry name" value="Glycosidases"/>
    <property type="match status" value="1"/>
</dbReference>
<evidence type="ECO:0000259" key="7">
    <source>
        <dbReference type="SMART" id="SM00642"/>
    </source>
</evidence>
<dbReference type="SUPFAM" id="SSF51445">
    <property type="entry name" value="(Trans)glycosidases"/>
    <property type="match status" value="1"/>
</dbReference>
<proteinExistence type="inferred from homology"/>
<dbReference type="InterPro" id="IPR006046">
    <property type="entry name" value="Alpha_amylase"/>
</dbReference>
<dbReference type="KEGG" id="tact:SG35_010715"/>
<keyword evidence="9" id="KW-1185">Reference proteome</keyword>
<feature type="domain" description="Glycosyl hydrolase family 13 catalytic" evidence="7">
    <location>
        <begin position="41"/>
        <end position="396"/>
    </location>
</feature>
<dbReference type="GO" id="GO:0005975">
    <property type="term" value="P:carbohydrate metabolic process"/>
    <property type="evidence" value="ECO:0007669"/>
    <property type="project" value="InterPro"/>
</dbReference>
<dbReference type="PANTHER" id="PTHR43447">
    <property type="entry name" value="ALPHA-AMYLASE"/>
    <property type="match status" value="1"/>
</dbReference>
<evidence type="ECO:0000313" key="8">
    <source>
        <dbReference type="EMBL" id="WDE01057.1"/>
    </source>
</evidence>
<dbReference type="RefSeq" id="WP_084692792.1">
    <property type="nucleotide sequence ID" value="NZ_CP059735.1"/>
</dbReference>
<dbReference type="CDD" id="cd11315">
    <property type="entry name" value="AmyAc_bac1_AmyA"/>
    <property type="match status" value="1"/>
</dbReference>
<dbReference type="PRINTS" id="PR00110">
    <property type="entry name" value="ALPHAAMYLASE"/>
</dbReference>
<dbReference type="SMART" id="SM00642">
    <property type="entry name" value="Aamy"/>
    <property type="match status" value="1"/>
</dbReference>
<dbReference type="InterPro" id="IPR017853">
    <property type="entry name" value="GH"/>
</dbReference>
<dbReference type="Proteomes" id="UP000032568">
    <property type="component" value="Chromosome"/>
</dbReference>
<gene>
    <name evidence="8" type="ORF">SG35_010715</name>
</gene>
<evidence type="ECO:0000256" key="4">
    <source>
        <dbReference type="ARBA" id="ARBA00023295"/>
    </source>
</evidence>